<proteinExistence type="predicted"/>
<sequence>MMHVHLTTMIVLVNVMVMAGKVIVVV</sequence>
<dbReference type="EMBL" id="UINC01167344">
    <property type="protein sequence ID" value="SVD69804.1"/>
    <property type="molecule type" value="Genomic_DNA"/>
</dbReference>
<evidence type="ECO:0000256" key="1">
    <source>
        <dbReference type="SAM" id="Phobius"/>
    </source>
</evidence>
<keyword evidence="1" id="KW-0812">Transmembrane</keyword>
<protein>
    <submittedName>
        <fullName evidence="2">Uncharacterized protein</fullName>
    </submittedName>
</protein>
<organism evidence="2">
    <name type="scientific">marine metagenome</name>
    <dbReference type="NCBI Taxonomy" id="408172"/>
    <lineage>
        <taxon>unclassified sequences</taxon>
        <taxon>metagenomes</taxon>
        <taxon>ecological metagenomes</taxon>
    </lineage>
</organism>
<name>A0A382XG15_9ZZZZ</name>
<keyword evidence="1" id="KW-0472">Membrane</keyword>
<reference evidence="2" key="1">
    <citation type="submission" date="2018-05" db="EMBL/GenBank/DDBJ databases">
        <authorList>
            <person name="Lanie J.A."/>
            <person name="Ng W.-L."/>
            <person name="Kazmierczak K.M."/>
            <person name="Andrzejewski T.M."/>
            <person name="Davidsen T.M."/>
            <person name="Wayne K.J."/>
            <person name="Tettelin H."/>
            <person name="Glass J.I."/>
            <person name="Rusch D."/>
            <person name="Podicherti R."/>
            <person name="Tsui H.-C.T."/>
            <person name="Winkler M.E."/>
        </authorList>
    </citation>
    <scope>NUCLEOTIDE SEQUENCE</scope>
</reference>
<accession>A0A382XG15</accession>
<gene>
    <name evidence="2" type="ORF">METZ01_LOCUS422658</name>
</gene>
<evidence type="ECO:0000313" key="2">
    <source>
        <dbReference type="EMBL" id="SVD69804.1"/>
    </source>
</evidence>
<dbReference type="AlphaFoldDB" id="A0A382XG15"/>
<feature type="transmembrane region" description="Helical" evidence="1">
    <location>
        <begin position="6"/>
        <end position="24"/>
    </location>
</feature>
<keyword evidence="1" id="KW-1133">Transmembrane helix</keyword>
<feature type="non-terminal residue" evidence="2">
    <location>
        <position position="26"/>
    </location>
</feature>